<accession>A0ABS7VKT3</accession>
<dbReference type="Proteomes" id="UP000704176">
    <property type="component" value="Unassembled WGS sequence"/>
</dbReference>
<dbReference type="InterPro" id="IPR006139">
    <property type="entry name" value="D-isomer_2_OHA_DH_cat_dom"/>
</dbReference>
<dbReference type="Pfam" id="PF02826">
    <property type="entry name" value="2-Hacid_dh_C"/>
    <property type="match status" value="1"/>
</dbReference>
<dbReference type="PANTHER" id="PTHR43026:SF1">
    <property type="entry name" value="2-HYDROXYACID DEHYDROGENASE HOMOLOG 1-RELATED"/>
    <property type="match status" value="1"/>
</dbReference>
<dbReference type="PANTHER" id="PTHR43026">
    <property type="entry name" value="2-HYDROXYACID DEHYDROGENASE HOMOLOG 1-RELATED"/>
    <property type="match status" value="1"/>
</dbReference>
<evidence type="ECO:0000313" key="7">
    <source>
        <dbReference type="EMBL" id="MBZ6075612.1"/>
    </source>
</evidence>
<proteinExistence type="inferred from homology"/>
<evidence type="ECO:0000256" key="2">
    <source>
        <dbReference type="ARBA" id="ARBA00023002"/>
    </source>
</evidence>
<dbReference type="PROSITE" id="PS00671">
    <property type="entry name" value="D_2_HYDROXYACID_DH_3"/>
    <property type="match status" value="1"/>
</dbReference>
<gene>
    <name evidence="7" type="ORF">K9B37_04825</name>
</gene>
<name>A0ABS7VKT3_9HYPH</name>
<dbReference type="InterPro" id="IPR058205">
    <property type="entry name" value="D-LDH-like"/>
</dbReference>
<evidence type="ECO:0000259" key="6">
    <source>
        <dbReference type="Pfam" id="PF02826"/>
    </source>
</evidence>
<protein>
    <submittedName>
        <fullName evidence="7">2-hydroxyacid dehydrogenase</fullName>
    </submittedName>
</protein>
<dbReference type="Pfam" id="PF00389">
    <property type="entry name" value="2-Hacid_dh"/>
    <property type="match status" value="1"/>
</dbReference>
<dbReference type="PROSITE" id="PS00065">
    <property type="entry name" value="D_2_HYDROXYACID_DH_1"/>
    <property type="match status" value="1"/>
</dbReference>
<dbReference type="InterPro" id="IPR029752">
    <property type="entry name" value="D-isomer_DH_CS1"/>
</dbReference>
<dbReference type="RefSeq" id="WP_224311711.1">
    <property type="nucleotide sequence ID" value="NZ_JAIRBM010000003.1"/>
</dbReference>
<dbReference type="SUPFAM" id="SSF51735">
    <property type="entry name" value="NAD(P)-binding Rossmann-fold domains"/>
    <property type="match status" value="1"/>
</dbReference>
<evidence type="ECO:0000313" key="8">
    <source>
        <dbReference type="Proteomes" id="UP000704176"/>
    </source>
</evidence>
<dbReference type="EMBL" id="JAIRBM010000003">
    <property type="protein sequence ID" value="MBZ6075612.1"/>
    <property type="molecule type" value="Genomic_DNA"/>
</dbReference>
<feature type="domain" description="D-isomer specific 2-hydroxyacid dehydrogenase NAD-binding" evidence="6">
    <location>
        <begin position="110"/>
        <end position="296"/>
    </location>
</feature>
<keyword evidence="2 4" id="KW-0560">Oxidoreductase</keyword>
<dbReference type="InterPro" id="IPR029753">
    <property type="entry name" value="D-isomer_DH_CS"/>
</dbReference>
<dbReference type="InterPro" id="IPR006140">
    <property type="entry name" value="D-isomer_DH_NAD-bd"/>
</dbReference>
<reference evidence="7 8" key="1">
    <citation type="submission" date="2021-09" db="EMBL/GenBank/DDBJ databases">
        <title>The complete genome sequence of a new microorganism.</title>
        <authorList>
            <person name="Zi Z."/>
        </authorList>
    </citation>
    <scope>NUCLEOTIDE SEQUENCE [LARGE SCALE GENOMIC DNA]</scope>
    <source>
        <strain evidence="7 8">WGZ8</strain>
    </source>
</reference>
<dbReference type="Gene3D" id="3.40.50.720">
    <property type="entry name" value="NAD(P)-binding Rossmann-like Domain"/>
    <property type="match status" value="2"/>
</dbReference>
<evidence type="ECO:0000259" key="5">
    <source>
        <dbReference type="Pfam" id="PF00389"/>
    </source>
</evidence>
<evidence type="ECO:0000256" key="1">
    <source>
        <dbReference type="ARBA" id="ARBA00005854"/>
    </source>
</evidence>
<evidence type="ECO:0000256" key="4">
    <source>
        <dbReference type="RuleBase" id="RU003719"/>
    </source>
</evidence>
<organism evidence="7 8">
    <name type="scientific">Microvirga puerhi</name>
    <dbReference type="NCBI Taxonomy" id="2876078"/>
    <lineage>
        <taxon>Bacteria</taxon>
        <taxon>Pseudomonadati</taxon>
        <taxon>Pseudomonadota</taxon>
        <taxon>Alphaproteobacteria</taxon>
        <taxon>Hyphomicrobiales</taxon>
        <taxon>Methylobacteriaceae</taxon>
        <taxon>Microvirga</taxon>
    </lineage>
</organism>
<keyword evidence="3" id="KW-0520">NAD</keyword>
<dbReference type="InterPro" id="IPR036291">
    <property type="entry name" value="NAD(P)-bd_dom_sf"/>
</dbReference>
<dbReference type="SUPFAM" id="SSF52283">
    <property type="entry name" value="Formate/glycerate dehydrogenase catalytic domain-like"/>
    <property type="match status" value="1"/>
</dbReference>
<dbReference type="CDD" id="cd12183">
    <property type="entry name" value="LDH_like_2"/>
    <property type="match status" value="1"/>
</dbReference>
<evidence type="ECO:0000256" key="3">
    <source>
        <dbReference type="ARBA" id="ARBA00023027"/>
    </source>
</evidence>
<comment type="caution">
    <text evidence="7">The sequence shown here is derived from an EMBL/GenBank/DDBJ whole genome shotgun (WGS) entry which is preliminary data.</text>
</comment>
<sequence length="330" mass="35967">MRIAVFSAKKYERTILDKLNEKHGHDLVYFETPLEVGTAPLAMGFPVVSVFVNDSVDRNVLKQIATGGTKLVATRSTGFNHIDVEAAKELSIRIVRVTDYSPNSVAEFAVGLLLALNRKIPRAYNRTREGNFELDGLMGFDLVGRTVAVIGTGKIGTIFARIMAGFGCTVIGFDMYHSPEFERIGGRYVEAEGLEEADVISLHCPLTPQTHHIINARTLARMKRGALLINTSRGGLVDTEAAIDALKSGQLGGIAIDVYEQEAGLFFRDLSSTIIPDDVIQRLVSFPNVILTGHQAFFTREALETILNTTLVSISDFAAGRPLANEIDAS</sequence>
<keyword evidence="8" id="KW-1185">Reference proteome</keyword>
<feature type="domain" description="D-isomer specific 2-hydroxyacid dehydrogenase catalytic" evidence="5">
    <location>
        <begin position="3"/>
        <end position="327"/>
    </location>
</feature>
<comment type="similarity">
    <text evidence="1 4">Belongs to the D-isomer specific 2-hydroxyacid dehydrogenase family.</text>
</comment>